<sequence length="85" mass="9573">MQAPVRILMDSGSQRTYITVSKKNKLGLVPEKSEVLNLNTFGNDQVEKRRICAPLSTTLDIDRHPHLEGLELAVTICSRTVFHQI</sequence>
<keyword evidence="2" id="KW-1185">Reference proteome</keyword>
<name>A0A6S7K921_PARCT</name>
<reference evidence="1" key="1">
    <citation type="submission" date="2020-04" db="EMBL/GenBank/DDBJ databases">
        <authorList>
            <person name="Alioto T."/>
            <person name="Alioto T."/>
            <person name="Gomez Garrido J."/>
        </authorList>
    </citation>
    <scope>NUCLEOTIDE SEQUENCE</scope>
    <source>
        <strain evidence="1">A484AB</strain>
    </source>
</reference>
<protein>
    <submittedName>
        <fullName evidence="1">Uncharacterized protein</fullName>
    </submittedName>
</protein>
<comment type="caution">
    <text evidence="1">The sequence shown here is derived from an EMBL/GenBank/DDBJ whole genome shotgun (WGS) entry which is preliminary data.</text>
</comment>
<dbReference type="AlphaFoldDB" id="A0A6S7K921"/>
<accession>A0A6S7K921</accession>
<dbReference type="Proteomes" id="UP001152795">
    <property type="component" value="Unassembled WGS sequence"/>
</dbReference>
<proteinExistence type="predicted"/>
<evidence type="ECO:0000313" key="2">
    <source>
        <dbReference type="Proteomes" id="UP001152795"/>
    </source>
</evidence>
<organism evidence="1 2">
    <name type="scientific">Paramuricea clavata</name>
    <name type="common">Red gorgonian</name>
    <name type="synonym">Violescent sea-whip</name>
    <dbReference type="NCBI Taxonomy" id="317549"/>
    <lineage>
        <taxon>Eukaryota</taxon>
        <taxon>Metazoa</taxon>
        <taxon>Cnidaria</taxon>
        <taxon>Anthozoa</taxon>
        <taxon>Octocorallia</taxon>
        <taxon>Malacalcyonacea</taxon>
        <taxon>Plexauridae</taxon>
        <taxon>Paramuricea</taxon>
    </lineage>
</organism>
<dbReference type="OrthoDB" id="5976685at2759"/>
<gene>
    <name evidence="1" type="ORF">PACLA_8A001864</name>
</gene>
<evidence type="ECO:0000313" key="1">
    <source>
        <dbReference type="EMBL" id="CAB4039364.1"/>
    </source>
</evidence>
<dbReference type="EMBL" id="CACRXK020025286">
    <property type="protein sequence ID" value="CAB4039364.1"/>
    <property type="molecule type" value="Genomic_DNA"/>
</dbReference>